<evidence type="ECO:0000313" key="5">
    <source>
        <dbReference type="Proteomes" id="UP000659654"/>
    </source>
</evidence>
<feature type="transmembrane region" description="Helical" evidence="1">
    <location>
        <begin position="6"/>
        <end position="31"/>
    </location>
</feature>
<dbReference type="Proteomes" id="UP000582659">
    <property type="component" value="Unassembled WGS sequence"/>
</dbReference>
<proteinExistence type="predicted"/>
<dbReference type="EMBL" id="CAJFCV020000001">
    <property type="protein sequence ID" value="CAG9085356.1"/>
    <property type="molecule type" value="Genomic_DNA"/>
</dbReference>
<evidence type="ECO:0000313" key="6">
    <source>
        <dbReference type="WBParaSite" id="BXY_0568400.1"/>
    </source>
</evidence>
<keyword evidence="5" id="KW-1185">Reference proteome</keyword>
<reference evidence="6" key="1">
    <citation type="submission" date="2016-11" db="UniProtKB">
        <authorList>
            <consortium name="WormBaseParasite"/>
        </authorList>
    </citation>
    <scope>IDENTIFICATION</scope>
</reference>
<keyword evidence="1" id="KW-1133">Transmembrane helix</keyword>
<reference evidence="3" key="2">
    <citation type="submission" date="2020-08" db="EMBL/GenBank/DDBJ databases">
        <authorList>
            <person name="Kikuchi T."/>
        </authorList>
    </citation>
    <scope>NUCLEOTIDE SEQUENCE</scope>
    <source>
        <strain evidence="2">Ka4C1</strain>
    </source>
</reference>
<dbReference type="OrthoDB" id="10484297at2759"/>
<evidence type="ECO:0000313" key="4">
    <source>
        <dbReference type="Proteomes" id="UP000095284"/>
    </source>
</evidence>
<dbReference type="AlphaFoldDB" id="A0A1I7RY67"/>
<dbReference type="Proteomes" id="UP000095284">
    <property type="component" value="Unplaced"/>
</dbReference>
<gene>
    <name evidence="2" type="ORF">BXYJ_LOCUS1672</name>
</gene>
<evidence type="ECO:0000313" key="2">
    <source>
        <dbReference type="EMBL" id="CAD5209912.1"/>
    </source>
</evidence>
<keyword evidence="1" id="KW-0812">Transmembrane</keyword>
<organism evidence="4 6">
    <name type="scientific">Bursaphelenchus xylophilus</name>
    <name type="common">Pinewood nematode worm</name>
    <name type="synonym">Aphelenchoides xylophilus</name>
    <dbReference type="NCBI Taxonomy" id="6326"/>
    <lineage>
        <taxon>Eukaryota</taxon>
        <taxon>Metazoa</taxon>
        <taxon>Ecdysozoa</taxon>
        <taxon>Nematoda</taxon>
        <taxon>Chromadorea</taxon>
        <taxon>Rhabditida</taxon>
        <taxon>Tylenchina</taxon>
        <taxon>Tylenchomorpha</taxon>
        <taxon>Aphelenchoidea</taxon>
        <taxon>Aphelenchoididae</taxon>
        <taxon>Bursaphelenchus</taxon>
    </lineage>
</organism>
<sequence length="114" mass="12796">MVNFYLINFFLASTAIFSAIVALGLFVYVIYNHSDSVVTRSGRNAQISDIRSQIPMESMGLESMSKPKRQAEYDFETIEQPSSSTTEYSSYETIEPLAEKIIVHPECHSSDGKC</sequence>
<keyword evidence="1" id="KW-0472">Membrane</keyword>
<evidence type="ECO:0000313" key="3">
    <source>
        <dbReference type="EMBL" id="CAG9085356.1"/>
    </source>
</evidence>
<dbReference type="WBParaSite" id="BXY_0568400.1">
    <property type="protein sequence ID" value="BXY_0568400.1"/>
    <property type="gene ID" value="BXY_0568400"/>
</dbReference>
<dbReference type="EMBL" id="CAJFDI010000001">
    <property type="protein sequence ID" value="CAD5209912.1"/>
    <property type="molecule type" value="Genomic_DNA"/>
</dbReference>
<dbReference type="Proteomes" id="UP000659654">
    <property type="component" value="Unassembled WGS sequence"/>
</dbReference>
<accession>A0A1I7RY67</accession>
<protein>
    <submittedName>
        <fullName evidence="2">(pine wood nematode) hypothetical protein</fullName>
    </submittedName>
</protein>
<evidence type="ECO:0000256" key="1">
    <source>
        <dbReference type="SAM" id="Phobius"/>
    </source>
</evidence>
<name>A0A1I7RY67_BURXY</name>